<dbReference type="Gene3D" id="3.30.420.10">
    <property type="entry name" value="Ribonuclease H-like superfamily/Ribonuclease H"/>
    <property type="match status" value="1"/>
</dbReference>
<feature type="domain" description="Integrase catalytic" evidence="1">
    <location>
        <begin position="117"/>
        <end position="169"/>
    </location>
</feature>
<proteinExistence type="predicted"/>
<dbReference type="InterPro" id="IPR050900">
    <property type="entry name" value="Transposase_IS3/IS150/IS904"/>
</dbReference>
<protein>
    <submittedName>
        <fullName evidence="2">Putative transposase</fullName>
    </submittedName>
</protein>
<organism evidence="2 3">
    <name type="scientific">Candidatus Hakubella thermalkaliphila</name>
    <dbReference type="NCBI Taxonomy" id="2754717"/>
    <lineage>
        <taxon>Bacteria</taxon>
        <taxon>Bacillati</taxon>
        <taxon>Actinomycetota</taxon>
        <taxon>Actinomycetota incertae sedis</taxon>
        <taxon>Candidatus Hakubellales</taxon>
        <taxon>Candidatus Hakubellaceae</taxon>
        <taxon>Candidatus Hakubella</taxon>
    </lineage>
</organism>
<feature type="non-terminal residue" evidence="2">
    <location>
        <position position="1"/>
    </location>
</feature>
<dbReference type="InterPro" id="IPR001584">
    <property type="entry name" value="Integrase_cat-core"/>
</dbReference>
<dbReference type="Pfam" id="PF00665">
    <property type="entry name" value="rve"/>
    <property type="match status" value="1"/>
</dbReference>
<dbReference type="InterPro" id="IPR012337">
    <property type="entry name" value="RNaseH-like_sf"/>
</dbReference>
<dbReference type="GO" id="GO:0015074">
    <property type="term" value="P:DNA integration"/>
    <property type="evidence" value="ECO:0007669"/>
    <property type="project" value="InterPro"/>
</dbReference>
<dbReference type="PROSITE" id="PS50994">
    <property type="entry name" value="INTEGRASE"/>
    <property type="match status" value="1"/>
</dbReference>
<dbReference type="AlphaFoldDB" id="A0A6V8P4N3"/>
<dbReference type="InterPro" id="IPR036397">
    <property type="entry name" value="RNaseH_sf"/>
</dbReference>
<dbReference type="Proteomes" id="UP000543224">
    <property type="component" value="Unassembled WGS sequence"/>
</dbReference>
<comment type="caution">
    <text evidence="2">The sequence shown here is derived from an EMBL/GenBank/DDBJ whole genome shotgun (WGS) entry which is preliminary data.</text>
</comment>
<evidence type="ECO:0000313" key="3">
    <source>
        <dbReference type="Proteomes" id="UP000543224"/>
    </source>
</evidence>
<feature type="non-terminal residue" evidence="2">
    <location>
        <position position="169"/>
    </location>
</feature>
<accession>A0A6V8P4N3</accession>
<dbReference type="GO" id="GO:0003676">
    <property type="term" value="F:nucleic acid binding"/>
    <property type="evidence" value="ECO:0007669"/>
    <property type="project" value="InterPro"/>
</dbReference>
<reference evidence="2 3" key="1">
    <citation type="journal article" date="2020" name="Front. Microbiol.">
        <title>Single-cell genomics of novel Actinobacteria with the Wood-Ljungdahl pathway discovered in a serpentinizing system.</title>
        <authorList>
            <person name="Merino N."/>
            <person name="Kawai M."/>
            <person name="Boyd E.S."/>
            <person name="Colman D.R."/>
            <person name="McGlynn S.E."/>
            <person name="Nealson K.H."/>
            <person name="Kurokawa K."/>
            <person name="Hongoh Y."/>
        </authorList>
    </citation>
    <scope>NUCLEOTIDE SEQUENCE [LARGE SCALE GENOMIC DNA]</scope>
    <source>
        <strain evidence="2 3">S25</strain>
    </source>
</reference>
<dbReference type="PANTHER" id="PTHR46889:SF4">
    <property type="entry name" value="TRANSPOSASE INSO FOR INSERTION SEQUENCE ELEMENT IS911B-RELATED"/>
    <property type="match status" value="1"/>
</dbReference>
<evidence type="ECO:0000259" key="1">
    <source>
        <dbReference type="PROSITE" id="PS50994"/>
    </source>
</evidence>
<name>A0A6V8P4N3_9ACTN</name>
<dbReference type="PANTHER" id="PTHR46889">
    <property type="entry name" value="TRANSPOSASE INSF FOR INSERTION SEQUENCE IS3B-RELATED"/>
    <property type="match status" value="1"/>
</dbReference>
<gene>
    <name evidence="2" type="ORF">HKBW3S25_02049</name>
</gene>
<dbReference type="SUPFAM" id="SSF53098">
    <property type="entry name" value="Ribonuclease H-like"/>
    <property type="match status" value="1"/>
</dbReference>
<sequence>SSAQALATTIGTAAACRGLGLARASFYRRHLGQPEPAKVRRQSARALGDRERQDVLAVLHSQRFMDQTPREVYATLLDEGSYLCSVSTMYRLLAEQGEARERRNQLVHPAYTKPELLARAPNQVWSWDITKLLGPVKWSYFYLYVIMDIFSRYVVGWMVATRESAALAQ</sequence>
<evidence type="ECO:0000313" key="2">
    <source>
        <dbReference type="EMBL" id="GFP26554.1"/>
    </source>
</evidence>
<dbReference type="EMBL" id="BLRX01000693">
    <property type="protein sequence ID" value="GFP26554.1"/>
    <property type="molecule type" value="Genomic_DNA"/>
</dbReference>